<keyword evidence="1" id="KW-0677">Repeat</keyword>
<dbReference type="RefSeq" id="WP_262582457.1">
    <property type="nucleotide sequence ID" value="NZ_JAOQJV010000032.1"/>
</dbReference>
<dbReference type="PANTHER" id="PTHR43215:SF14">
    <property type="entry name" value="RADIAL SPOKE HEAD 1 HOMOLOG"/>
    <property type="match status" value="1"/>
</dbReference>
<name>A0ABT2S9A8_9FIRM</name>
<dbReference type="Pfam" id="PF02493">
    <property type="entry name" value="MORN"/>
    <property type="match status" value="3"/>
</dbReference>
<reference evidence="2 3" key="1">
    <citation type="journal article" date="2021" name="ISME Commun">
        <title>Automated analysis of genomic sequences facilitates high-throughput and comprehensive description of bacteria.</title>
        <authorList>
            <person name="Hitch T.C.A."/>
        </authorList>
    </citation>
    <scope>NUCLEOTIDE SEQUENCE [LARGE SCALE GENOMIC DNA]</scope>
    <source>
        <strain evidence="2 3">Sanger_02</strain>
    </source>
</reference>
<protein>
    <submittedName>
        <fullName evidence="2">Uncharacterized protein</fullName>
    </submittedName>
</protein>
<dbReference type="Gene3D" id="2.20.110.10">
    <property type="entry name" value="Histone H3 K4-specific methyltransferase SET7/9 N-terminal domain"/>
    <property type="match status" value="2"/>
</dbReference>
<comment type="caution">
    <text evidence="2">The sequence shown here is derived from an EMBL/GenBank/DDBJ whole genome shotgun (WGS) entry which is preliminary data.</text>
</comment>
<evidence type="ECO:0000256" key="1">
    <source>
        <dbReference type="ARBA" id="ARBA00022737"/>
    </source>
</evidence>
<dbReference type="SMART" id="SM00698">
    <property type="entry name" value="MORN"/>
    <property type="match status" value="3"/>
</dbReference>
<dbReference type="EMBL" id="JAOQJV010000032">
    <property type="protein sequence ID" value="MCU6701174.1"/>
    <property type="molecule type" value="Genomic_DNA"/>
</dbReference>
<dbReference type="SUPFAM" id="SSF82185">
    <property type="entry name" value="Histone H3 K4-specific methyltransferase SET7/9 N-terminal domain"/>
    <property type="match status" value="1"/>
</dbReference>
<evidence type="ECO:0000313" key="3">
    <source>
        <dbReference type="Proteomes" id="UP001207605"/>
    </source>
</evidence>
<organism evidence="2 3">
    <name type="scientific">Dorea ammoniilytica</name>
    <dbReference type="NCBI Taxonomy" id="2981788"/>
    <lineage>
        <taxon>Bacteria</taxon>
        <taxon>Bacillati</taxon>
        <taxon>Bacillota</taxon>
        <taxon>Clostridia</taxon>
        <taxon>Lachnospirales</taxon>
        <taxon>Lachnospiraceae</taxon>
        <taxon>Dorea</taxon>
    </lineage>
</organism>
<sequence>MAFCYILVDEQAGQWSEDDEHAVVNTIRQTSSWMMQEAGKKNVTLNIRNFVFRSKSDVHVDLGMSNAWVKQVMQNTKYASITELRNHFKNEKRFDDVAVIFLFRYEERSFASRQVALGEGEEYATVFYGEKCNTFIHEICHLYGACDLYYTDFVKEKVRRYLGGSIMCSNVLYVDDVTAYVIGWQKELADMAKAFLQETMHITEAEWYAALSKNTESGHSSFTYSDGAVYKGEMIRGVPHGKGVLQYASGDKYQGEFRHGKPEGQGVLNYTNGDHYEGAFMNGTFEGKGVYYFHTGGKKKGIWKNGKYLRRF</sequence>
<dbReference type="InterPro" id="IPR003409">
    <property type="entry name" value="MORN"/>
</dbReference>
<proteinExistence type="predicted"/>
<keyword evidence="3" id="KW-1185">Reference proteome</keyword>
<accession>A0ABT2S9A8</accession>
<gene>
    <name evidence="2" type="ORF">OCV65_13195</name>
</gene>
<dbReference type="PANTHER" id="PTHR43215">
    <property type="entry name" value="RADIAL SPOKE HEAD 1 HOMOLOG"/>
    <property type="match status" value="1"/>
</dbReference>
<dbReference type="Proteomes" id="UP001207605">
    <property type="component" value="Unassembled WGS sequence"/>
</dbReference>
<evidence type="ECO:0000313" key="2">
    <source>
        <dbReference type="EMBL" id="MCU6701174.1"/>
    </source>
</evidence>